<dbReference type="Proteomes" id="UP000223913">
    <property type="component" value="Unassembled WGS sequence"/>
</dbReference>
<feature type="domain" description="Type I restriction enzyme R protein N-terminal" evidence="1">
    <location>
        <begin position="37"/>
        <end position="146"/>
    </location>
</feature>
<keyword evidence="3" id="KW-1185">Reference proteome</keyword>
<dbReference type="Gene3D" id="3.90.1570.30">
    <property type="match status" value="1"/>
</dbReference>
<keyword evidence="2" id="KW-0540">Nuclease</keyword>
<evidence type="ECO:0000313" key="3">
    <source>
        <dbReference type="Proteomes" id="UP000223913"/>
    </source>
</evidence>
<accession>A0A2D0NBD1</accession>
<evidence type="ECO:0000313" key="2">
    <source>
        <dbReference type="EMBL" id="PHN05821.1"/>
    </source>
</evidence>
<reference evidence="2 3" key="1">
    <citation type="submission" date="2017-10" db="EMBL/GenBank/DDBJ databases">
        <title>The draft genome sequence of Lewinella nigricans NBRC 102662.</title>
        <authorList>
            <person name="Wang K."/>
        </authorList>
    </citation>
    <scope>NUCLEOTIDE SEQUENCE [LARGE SCALE GENOMIC DNA]</scope>
    <source>
        <strain evidence="2 3">NBRC 102662</strain>
    </source>
</reference>
<protein>
    <submittedName>
        <fullName evidence="2">Restriction endonuclease subunit R</fullName>
    </submittedName>
</protein>
<dbReference type="EMBL" id="PDUD01000020">
    <property type="protein sequence ID" value="PHN05821.1"/>
    <property type="molecule type" value="Genomic_DNA"/>
</dbReference>
<name>A0A2D0NBD1_FLAN2</name>
<proteinExistence type="predicted"/>
<dbReference type="GO" id="GO:0004519">
    <property type="term" value="F:endonuclease activity"/>
    <property type="evidence" value="ECO:0007669"/>
    <property type="project" value="UniProtKB-KW"/>
</dbReference>
<comment type="caution">
    <text evidence="2">The sequence shown here is derived from an EMBL/GenBank/DDBJ whole genome shotgun (WGS) entry which is preliminary data.</text>
</comment>
<keyword evidence="2" id="KW-0378">Hydrolase</keyword>
<evidence type="ECO:0000259" key="1">
    <source>
        <dbReference type="Pfam" id="PF13588"/>
    </source>
</evidence>
<gene>
    <name evidence="2" type="ORF">CRP01_15230</name>
</gene>
<sequence length="151" mass="17819">MIELDLTVWEKQLRLKREAGVSYLLDPIRNKWLVLQPEEIVRQLMVQYLLQEKHYNKNRIRIEQGLLVNGLSKRCDILIYNKAVQPFLMVECKSPKVPITQATFEQIANYNLPLQVKYLVVTNGPATFCCEMDYETRSFNFLSSIPEYQNF</sequence>
<dbReference type="OrthoDB" id="9790377at2"/>
<organism evidence="2 3">
    <name type="scientific">Flavilitoribacter nigricans (strain ATCC 23147 / DSM 23189 / NBRC 102662 / NCIMB 1420 / SS-2)</name>
    <name type="common">Lewinella nigricans</name>
    <dbReference type="NCBI Taxonomy" id="1122177"/>
    <lineage>
        <taxon>Bacteria</taxon>
        <taxon>Pseudomonadati</taxon>
        <taxon>Bacteroidota</taxon>
        <taxon>Saprospiria</taxon>
        <taxon>Saprospirales</taxon>
        <taxon>Lewinellaceae</taxon>
        <taxon>Flavilitoribacter</taxon>
    </lineage>
</organism>
<dbReference type="InterPro" id="IPR029464">
    <property type="entry name" value="HSDR_N"/>
</dbReference>
<keyword evidence="2" id="KW-0255">Endonuclease</keyword>
<dbReference type="Pfam" id="PF13588">
    <property type="entry name" value="HSDR_N_2"/>
    <property type="match status" value="1"/>
</dbReference>
<dbReference type="AlphaFoldDB" id="A0A2D0NBD1"/>
<dbReference type="RefSeq" id="WP_099150911.1">
    <property type="nucleotide sequence ID" value="NZ_PDUD01000020.1"/>
</dbReference>